<dbReference type="AlphaFoldDB" id="A0A5J5EDA2"/>
<dbReference type="Proteomes" id="UP000326924">
    <property type="component" value="Unassembled WGS sequence"/>
</dbReference>
<comment type="caution">
    <text evidence="2">The sequence shown here is derived from an EMBL/GenBank/DDBJ whole genome shotgun (WGS) entry which is preliminary data.</text>
</comment>
<organism evidence="2 3">
    <name type="scientific">Sphaerosporella brunnea</name>
    <dbReference type="NCBI Taxonomy" id="1250544"/>
    <lineage>
        <taxon>Eukaryota</taxon>
        <taxon>Fungi</taxon>
        <taxon>Dikarya</taxon>
        <taxon>Ascomycota</taxon>
        <taxon>Pezizomycotina</taxon>
        <taxon>Pezizomycetes</taxon>
        <taxon>Pezizales</taxon>
        <taxon>Pyronemataceae</taxon>
        <taxon>Sphaerosporella</taxon>
    </lineage>
</organism>
<gene>
    <name evidence="2" type="ORF">FN846DRAFT_1004551</name>
</gene>
<dbReference type="InParanoid" id="A0A5J5EDA2"/>
<feature type="region of interest" description="Disordered" evidence="1">
    <location>
        <begin position="132"/>
        <end position="164"/>
    </location>
</feature>
<evidence type="ECO:0000313" key="3">
    <source>
        <dbReference type="Proteomes" id="UP000326924"/>
    </source>
</evidence>
<keyword evidence="3" id="KW-1185">Reference proteome</keyword>
<accession>A0A5J5EDA2</accession>
<sequence length="171" mass="20114">MPSKYKTYLISSQPTTTETIQWTSNDPTFLEKLLVCKPSAKSKYPEVWRAVNILISRDQQCLRDAAKNVFNRYIQENPTVVDMAWNMVPVSDKAELARVLENKICLKQILILHPEYWFHEFLLHNAFQRRQRVKPKPTEDTKEPELEPKELEPKEPKEPELDKMGLNFLCV</sequence>
<protein>
    <submittedName>
        <fullName evidence="2">Uncharacterized protein</fullName>
    </submittedName>
</protein>
<dbReference type="EMBL" id="VXIS01000430">
    <property type="protein sequence ID" value="KAA8893535.1"/>
    <property type="molecule type" value="Genomic_DNA"/>
</dbReference>
<reference evidence="2 3" key="1">
    <citation type="submission" date="2019-09" db="EMBL/GenBank/DDBJ databases">
        <title>Draft genome of the ectomycorrhizal ascomycete Sphaerosporella brunnea.</title>
        <authorList>
            <consortium name="DOE Joint Genome Institute"/>
            <person name="Benucci G.M."/>
            <person name="Marozzi G."/>
            <person name="Antonielli L."/>
            <person name="Sanchez S."/>
            <person name="Marco P."/>
            <person name="Wang X."/>
            <person name="Falini L.B."/>
            <person name="Barry K."/>
            <person name="Haridas S."/>
            <person name="Lipzen A."/>
            <person name="Labutti K."/>
            <person name="Grigoriev I.V."/>
            <person name="Murat C."/>
            <person name="Martin F."/>
            <person name="Albertini E."/>
            <person name="Donnini D."/>
            <person name="Bonito G."/>
        </authorList>
    </citation>
    <scope>NUCLEOTIDE SEQUENCE [LARGE SCALE GENOMIC DNA]</scope>
    <source>
        <strain evidence="2 3">Sb_GMNB300</strain>
    </source>
</reference>
<feature type="compositionally biased region" description="Basic and acidic residues" evidence="1">
    <location>
        <begin position="136"/>
        <end position="163"/>
    </location>
</feature>
<evidence type="ECO:0000313" key="2">
    <source>
        <dbReference type="EMBL" id="KAA8893535.1"/>
    </source>
</evidence>
<evidence type="ECO:0000256" key="1">
    <source>
        <dbReference type="SAM" id="MobiDB-lite"/>
    </source>
</evidence>
<name>A0A5J5EDA2_9PEZI</name>
<proteinExistence type="predicted"/>